<protein>
    <submittedName>
        <fullName evidence="1">Uncharacterized protein</fullName>
    </submittedName>
</protein>
<proteinExistence type="predicted"/>
<comment type="caution">
    <text evidence="1">The sequence shown here is derived from an EMBL/GenBank/DDBJ whole genome shotgun (WGS) entry which is preliminary data.</text>
</comment>
<dbReference type="GeneID" id="54324699"/>
<evidence type="ECO:0000313" key="1">
    <source>
        <dbReference type="EMBL" id="KAA8641329.1"/>
    </source>
</evidence>
<accession>A0A5M9M9V9</accession>
<dbReference type="OrthoDB" id="2593732at2759"/>
<dbReference type="Proteomes" id="UP000324241">
    <property type="component" value="Unassembled WGS sequence"/>
</dbReference>
<evidence type="ECO:0000313" key="2">
    <source>
        <dbReference type="Proteomes" id="UP000324241"/>
    </source>
</evidence>
<name>A0A5M9M9V9_9EURO</name>
<dbReference type="VEuPathDB" id="FungiDB:EYZ11_005327"/>
<reference evidence="1 2" key="1">
    <citation type="submission" date="2019-08" db="EMBL/GenBank/DDBJ databases">
        <title>The genome sequence of a newly discovered highly antifungal drug resistant Aspergillus species, Aspergillus tanneri NIH 1004.</title>
        <authorList>
            <person name="Mounaud S."/>
            <person name="Singh I."/>
            <person name="Joardar V."/>
            <person name="Pakala S."/>
            <person name="Pakala S."/>
            <person name="Venepally P."/>
            <person name="Chung J.K."/>
            <person name="Losada L."/>
            <person name="Nierman W.C."/>
        </authorList>
    </citation>
    <scope>NUCLEOTIDE SEQUENCE [LARGE SCALE GENOMIC DNA]</scope>
    <source>
        <strain evidence="1 2">NIH1004</strain>
    </source>
</reference>
<organism evidence="1 2">
    <name type="scientific">Aspergillus tanneri</name>
    <dbReference type="NCBI Taxonomy" id="1220188"/>
    <lineage>
        <taxon>Eukaryota</taxon>
        <taxon>Fungi</taxon>
        <taxon>Dikarya</taxon>
        <taxon>Ascomycota</taxon>
        <taxon>Pezizomycotina</taxon>
        <taxon>Eurotiomycetes</taxon>
        <taxon>Eurotiomycetidae</taxon>
        <taxon>Eurotiales</taxon>
        <taxon>Aspergillaceae</taxon>
        <taxon>Aspergillus</taxon>
        <taxon>Aspergillus subgen. Circumdati</taxon>
    </lineage>
</organism>
<gene>
    <name evidence="1" type="ORF">ATNIH1004_001997</name>
</gene>
<dbReference type="AlphaFoldDB" id="A0A5M9M9V9"/>
<sequence length="268" mass="29712">MRWSPVASQNCTFTDHADTSCNGCLAGAHPERPLIPPRIATGLGWVVNVKTKSDAFLTSNIDSIPHLVRFYASCCLAPLVAFGIRICYWRPCYVPETWHRFALEQSARTGALPNKCRISQEPKLKEVILICCQLFASHASYLWGYDNACAHIPGGLQNLNELKVKRRGLGVRPSSIGQCVLEAFFASADAIRVFRSGHPCKLIASSSTSSLLEEYLLFISQLANTRRACSPPINTAFAFVAECWNKSDTEAMAEYGMLQQRQLRLLPT</sequence>
<dbReference type="EMBL" id="QUQM01000011">
    <property type="protein sequence ID" value="KAA8641329.1"/>
    <property type="molecule type" value="Genomic_DNA"/>
</dbReference>
<dbReference type="RefSeq" id="XP_033420691.1">
    <property type="nucleotide sequence ID" value="XM_033566692.1"/>
</dbReference>